<proteinExistence type="predicted"/>
<reference evidence="1 2" key="1">
    <citation type="submission" date="2013-01" db="EMBL/GenBank/DDBJ databases">
        <authorList>
            <person name="Bench S."/>
        </authorList>
    </citation>
    <scope>NUCLEOTIDE SEQUENCE [LARGE SCALE GENOMIC DNA]</scope>
    <source>
        <strain evidence="1 2">WH 8502</strain>
    </source>
</reference>
<dbReference type="EMBL" id="CAQK01000792">
    <property type="protein sequence ID" value="CCQ53210.1"/>
    <property type="molecule type" value="Genomic_DNA"/>
</dbReference>
<evidence type="ECO:0000313" key="1">
    <source>
        <dbReference type="EMBL" id="CCQ53210.1"/>
    </source>
</evidence>
<sequence length="37" mass="4331">MKTTVYRIISKFNPKLRGTLPAENRLLQYTGLIYPYA</sequence>
<gene>
    <name evidence="1" type="ORF">CWATWH8502_4032</name>
</gene>
<protein>
    <submittedName>
        <fullName evidence="1">Uncharacterized protein</fullName>
    </submittedName>
</protein>
<name>T2ILW8_CROWT</name>
<dbReference type="AlphaFoldDB" id="T2ILW8"/>
<dbReference type="Proteomes" id="UP000018348">
    <property type="component" value="Unassembled WGS sequence"/>
</dbReference>
<comment type="caution">
    <text evidence="1">The sequence shown here is derived from an EMBL/GenBank/DDBJ whole genome shotgun (WGS) entry which is preliminary data.</text>
</comment>
<reference evidence="1 2" key="2">
    <citation type="submission" date="2013-09" db="EMBL/GenBank/DDBJ databases">
        <title>Whole genome comparison of six Crocosphaera watsonii strains with differing phenotypes.</title>
        <authorList>
            <person name="Bench S.R."/>
            <person name="Heller P."/>
            <person name="Frank I."/>
            <person name="Arciniega M."/>
            <person name="Shilova I.N."/>
            <person name="Zehr J.P."/>
        </authorList>
    </citation>
    <scope>NUCLEOTIDE SEQUENCE [LARGE SCALE GENOMIC DNA]</scope>
    <source>
        <strain evidence="1 2">WH 8502</strain>
    </source>
</reference>
<organism evidence="1 2">
    <name type="scientific">Crocosphaera watsonii WH 8502</name>
    <dbReference type="NCBI Taxonomy" id="423474"/>
    <lineage>
        <taxon>Bacteria</taxon>
        <taxon>Bacillati</taxon>
        <taxon>Cyanobacteriota</taxon>
        <taxon>Cyanophyceae</taxon>
        <taxon>Oscillatoriophycideae</taxon>
        <taxon>Chroococcales</taxon>
        <taxon>Aphanothecaceae</taxon>
        <taxon>Crocosphaera</taxon>
    </lineage>
</organism>
<accession>T2ILW8</accession>
<evidence type="ECO:0000313" key="2">
    <source>
        <dbReference type="Proteomes" id="UP000018348"/>
    </source>
</evidence>